<proteinExistence type="inferred from homology"/>
<feature type="domain" description="Arrestin C-terminal-like" evidence="2">
    <location>
        <begin position="177"/>
        <end position="344"/>
    </location>
</feature>
<sequence>MLNTPSTSSTESLISEFTIEFSKADPCYSWGEVIHGKLSMKCPPSTQLDVVSVKLQIAGYTRFKGKQRSIKEENYFLKKERNLLSGPVTYYDGKKEIPFQETLPPDLPTSVETKVGRIGYYLKTTLVYKNKDGSDTTIHAVRGFSMIEDVDLNVLPKQYFEERNQIVHQKFGLFSCTGGLVRLAIILERSAFVSGEFVTITGRIENKSDRRVEKVSAVIQQRAHCKESPFDKHNDETDVVDVFEESLALFVDPTVTLKIDKKMPIPVLPPSTPQDEHSIANRVSKRRISIGNLRSRPSQLSLNLSQLSPSRPLSISYSLCFQVKCVGVDNLQICWPIVIGSVPLTSSTVNNDPQATTHIFKQCKHEKPYDVVHSNSINNIGKTRISYINKYPFFSDLKTSSKQGKKISLWANTVRMEHKWLNAVRDKETNKEKKGVMFNANPVNATYTSQESEDPRRISDVALKIPG</sequence>
<dbReference type="AlphaFoldDB" id="A0AAF3FB72"/>
<comment type="similarity">
    <text evidence="1">Belongs to the arrestin family.</text>
</comment>
<dbReference type="SMART" id="SM01017">
    <property type="entry name" value="Arrestin_C"/>
    <property type="match status" value="1"/>
</dbReference>
<protein>
    <submittedName>
        <fullName evidence="4">Arrestin C-terminal-like domain-containing protein</fullName>
    </submittedName>
</protein>
<evidence type="ECO:0000313" key="3">
    <source>
        <dbReference type="Proteomes" id="UP000887575"/>
    </source>
</evidence>
<dbReference type="SUPFAM" id="SSF81296">
    <property type="entry name" value="E set domains"/>
    <property type="match status" value="2"/>
</dbReference>
<dbReference type="GO" id="GO:0015031">
    <property type="term" value="P:protein transport"/>
    <property type="evidence" value="ECO:0007669"/>
    <property type="project" value="TreeGrafter"/>
</dbReference>
<reference evidence="4" key="1">
    <citation type="submission" date="2024-02" db="UniProtKB">
        <authorList>
            <consortium name="WormBaseParasite"/>
        </authorList>
    </citation>
    <scope>IDENTIFICATION</scope>
</reference>
<dbReference type="Pfam" id="PF00339">
    <property type="entry name" value="Arrestin_N"/>
    <property type="match status" value="1"/>
</dbReference>
<dbReference type="PANTHER" id="PTHR11188:SF83">
    <property type="entry name" value="ARRESTIN C-TERMINAL-LIKE DOMAIN-CONTAINING PROTEIN"/>
    <property type="match status" value="1"/>
</dbReference>
<accession>A0AAF3FB72</accession>
<dbReference type="PANTHER" id="PTHR11188">
    <property type="entry name" value="ARRESTIN DOMAIN CONTAINING PROTEIN"/>
    <property type="match status" value="1"/>
</dbReference>
<organism evidence="3 4">
    <name type="scientific">Mesorhabditis belari</name>
    <dbReference type="NCBI Taxonomy" id="2138241"/>
    <lineage>
        <taxon>Eukaryota</taxon>
        <taxon>Metazoa</taxon>
        <taxon>Ecdysozoa</taxon>
        <taxon>Nematoda</taxon>
        <taxon>Chromadorea</taxon>
        <taxon>Rhabditida</taxon>
        <taxon>Rhabditina</taxon>
        <taxon>Rhabditomorpha</taxon>
        <taxon>Rhabditoidea</taxon>
        <taxon>Rhabditidae</taxon>
        <taxon>Mesorhabditinae</taxon>
        <taxon>Mesorhabditis</taxon>
    </lineage>
</organism>
<dbReference type="GO" id="GO:0005737">
    <property type="term" value="C:cytoplasm"/>
    <property type="evidence" value="ECO:0007669"/>
    <property type="project" value="TreeGrafter"/>
</dbReference>
<dbReference type="Gene3D" id="2.60.40.640">
    <property type="match status" value="2"/>
</dbReference>
<dbReference type="InterPro" id="IPR011021">
    <property type="entry name" value="Arrestin-like_N"/>
</dbReference>
<dbReference type="InterPro" id="IPR014752">
    <property type="entry name" value="Arrestin-like_C"/>
</dbReference>
<dbReference type="Proteomes" id="UP000887575">
    <property type="component" value="Unassembled WGS sequence"/>
</dbReference>
<dbReference type="InterPro" id="IPR011022">
    <property type="entry name" value="Arrestin_C-like"/>
</dbReference>
<dbReference type="InterPro" id="IPR050357">
    <property type="entry name" value="Arrestin_domain-protein"/>
</dbReference>
<evidence type="ECO:0000313" key="4">
    <source>
        <dbReference type="WBParaSite" id="MBELARI_LOCUS4180"/>
    </source>
</evidence>
<evidence type="ECO:0000259" key="2">
    <source>
        <dbReference type="SMART" id="SM01017"/>
    </source>
</evidence>
<name>A0AAF3FB72_9BILA</name>
<dbReference type="WBParaSite" id="MBELARI_LOCUS4180">
    <property type="protein sequence ID" value="MBELARI_LOCUS4180"/>
    <property type="gene ID" value="MBELARI_LOCUS4180"/>
</dbReference>
<keyword evidence="3" id="KW-1185">Reference proteome</keyword>
<dbReference type="InterPro" id="IPR014756">
    <property type="entry name" value="Ig_E-set"/>
</dbReference>
<dbReference type="Pfam" id="PF02752">
    <property type="entry name" value="Arrestin_C"/>
    <property type="match status" value="1"/>
</dbReference>
<evidence type="ECO:0000256" key="1">
    <source>
        <dbReference type="ARBA" id="ARBA00005298"/>
    </source>
</evidence>